<protein>
    <submittedName>
        <fullName evidence="1">Uncharacterized protein</fullName>
    </submittedName>
</protein>
<keyword evidence="2" id="KW-1185">Reference proteome</keyword>
<comment type="caution">
    <text evidence="1">The sequence shown here is derived from an EMBL/GenBank/DDBJ whole genome shotgun (WGS) entry which is preliminary data.</text>
</comment>
<proteinExistence type="predicted"/>
<dbReference type="Proteomes" id="UP000784294">
    <property type="component" value="Unassembled WGS sequence"/>
</dbReference>
<name>A0A3S5C8S9_9PLAT</name>
<sequence>MPSCGGLCCRRLSCSSRSRILSFLPWRGLQPADETACLAVSIGNCISPFGNVVMGECVLSGGVTVYSVAPGIMRWTVWSNKPNACFLFRVLATLLLAYTSHGYMLHVRVCVSVPAASAHVLPVAAHASIVSSVAVVPVPPFDAGPSDDGVAGA</sequence>
<organism evidence="1 2">
    <name type="scientific">Protopolystoma xenopodis</name>
    <dbReference type="NCBI Taxonomy" id="117903"/>
    <lineage>
        <taxon>Eukaryota</taxon>
        <taxon>Metazoa</taxon>
        <taxon>Spiralia</taxon>
        <taxon>Lophotrochozoa</taxon>
        <taxon>Platyhelminthes</taxon>
        <taxon>Monogenea</taxon>
        <taxon>Polyopisthocotylea</taxon>
        <taxon>Polystomatidea</taxon>
        <taxon>Polystomatidae</taxon>
        <taxon>Protopolystoma</taxon>
    </lineage>
</organism>
<accession>A0A3S5C8S9</accession>
<evidence type="ECO:0000313" key="2">
    <source>
        <dbReference type="Proteomes" id="UP000784294"/>
    </source>
</evidence>
<evidence type="ECO:0000313" key="1">
    <source>
        <dbReference type="EMBL" id="VEL42798.1"/>
    </source>
</evidence>
<dbReference type="EMBL" id="CAAALY010276617">
    <property type="protein sequence ID" value="VEL42798.1"/>
    <property type="molecule type" value="Genomic_DNA"/>
</dbReference>
<dbReference type="AlphaFoldDB" id="A0A3S5C8S9"/>
<reference evidence="1" key="1">
    <citation type="submission" date="2018-11" db="EMBL/GenBank/DDBJ databases">
        <authorList>
            <consortium name="Pathogen Informatics"/>
        </authorList>
    </citation>
    <scope>NUCLEOTIDE SEQUENCE</scope>
</reference>
<gene>
    <name evidence="1" type="ORF">PXEA_LOCUS36238</name>
</gene>